<protein>
    <submittedName>
        <fullName evidence="1">Uncharacterized protein</fullName>
    </submittedName>
</protein>
<name>A0A034VSE1_BACDO</name>
<sequence length="207" mass="23581">MRCLWPRQIGNTNYPQQQQQQEQQQPQQYQQQTIAATTAITTSTACRASNRFGISGQRGGTHANDVDRYDSRDRYNSYDGYERRRNGGATCNATANTLMNNAGGSMRCARYVKRSTAEPGQRGMQVTMANYNQKDYDIYYYERDEYEDETVIIDTIAVTATTTTQLMESGCGSVGANCQKCRNIKILLRLSLRYFYDINCEIVKNTI</sequence>
<organism evidence="1">
    <name type="scientific">Bactrocera dorsalis</name>
    <name type="common">Oriental fruit fly</name>
    <name type="synonym">Dacus dorsalis</name>
    <dbReference type="NCBI Taxonomy" id="27457"/>
    <lineage>
        <taxon>Eukaryota</taxon>
        <taxon>Metazoa</taxon>
        <taxon>Ecdysozoa</taxon>
        <taxon>Arthropoda</taxon>
        <taxon>Hexapoda</taxon>
        <taxon>Insecta</taxon>
        <taxon>Pterygota</taxon>
        <taxon>Neoptera</taxon>
        <taxon>Endopterygota</taxon>
        <taxon>Diptera</taxon>
        <taxon>Brachycera</taxon>
        <taxon>Muscomorpha</taxon>
        <taxon>Tephritoidea</taxon>
        <taxon>Tephritidae</taxon>
        <taxon>Bactrocera</taxon>
        <taxon>Bactrocera</taxon>
    </lineage>
</organism>
<evidence type="ECO:0000313" key="1">
    <source>
        <dbReference type="EMBL" id="JAC44488.1"/>
    </source>
</evidence>
<accession>A0A034VSE1</accession>
<dbReference type="AlphaFoldDB" id="A0A034VSE1"/>
<dbReference type="EMBL" id="GAKP01014462">
    <property type="protein sequence ID" value="JAC44490.1"/>
    <property type="molecule type" value="Transcribed_RNA"/>
</dbReference>
<dbReference type="EMBL" id="GAKP01014460">
    <property type="protein sequence ID" value="JAC44492.1"/>
    <property type="molecule type" value="Transcribed_RNA"/>
</dbReference>
<dbReference type="EMBL" id="GAKP01014464">
    <property type="protein sequence ID" value="JAC44488.1"/>
    <property type="molecule type" value="Transcribed_RNA"/>
</dbReference>
<reference evidence="1" key="1">
    <citation type="journal article" date="2014" name="BMC Genomics">
        <title>Characterizing the developmental transcriptome of the oriental fruit fly, Bactrocera dorsalis (Diptera: Tephritidae) through comparative genomic analysis with Drosophila melanogaster utilizing modENCODE datasets.</title>
        <authorList>
            <person name="Geib S.M."/>
            <person name="Calla B."/>
            <person name="Hall B."/>
            <person name="Hou S."/>
            <person name="Manoukis N.C."/>
        </authorList>
    </citation>
    <scope>NUCLEOTIDE SEQUENCE</scope>
    <source>
        <strain evidence="1">Punador</strain>
    </source>
</reference>
<proteinExistence type="predicted"/>